<reference evidence="2" key="1">
    <citation type="submission" date="2022-11" db="UniProtKB">
        <authorList>
            <consortium name="WormBaseParasite"/>
        </authorList>
    </citation>
    <scope>IDENTIFICATION</scope>
</reference>
<accession>A0AC35GG60</accession>
<sequence>MLSRSRNNLATLPNLTLPTDSFIEATTAMAEGSRKSSFSLKSHDSERSEKGRKCSADTISRKSSFGTKKLVSFT</sequence>
<dbReference type="WBParaSite" id="PS1159_v2.g497.t1">
    <property type="protein sequence ID" value="PS1159_v2.g497.t1"/>
    <property type="gene ID" value="PS1159_v2.g497"/>
</dbReference>
<organism evidence="1 2">
    <name type="scientific">Panagrolaimus sp. PS1159</name>
    <dbReference type="NCBI Taxonomy" id="55785"/>
    <lineage>
        <taxon>Eukaryota</taxon>
        <taxon>Metazoa</taxon>
        <taxon>Ecdysozoa</taxon>
        <taxon>Nematoda</taxon>
        <taxon>Chromadorea</taxon>
        <taxon>Rhabditida</taxon>
        <taxon>Tylenchina</taxon>
        <taxon>Panagrolaimomorpha</taxon>
        <taxon>Panagrolaimoidea</taxon>
        <taxon>Panagrolaimidae</taxon>
        <taxon>Panagrolaimus</taxon>
    </lineage>
</organism>
<name>A0AC35GG60_9BILA</name>
<proteinExistence type="predicted"/>
<protein>
    <submittedName>
        <fullName evidence="2">Uncharacterized protein</fullName>
    </submittedName>
</protein>
<evidence type="ECO:0000313" key="2">
    <source>
        <dbReference type="WBParaSite" id="PS1159_v2.g497.t1"/>
    </source>
</evidence>
<evidence type="ECO:0000313" key="1">
    <source>
        <dbReference type="Proteomes" id="UP000887580"/>
    </source>
</evidence>
<dbReference type="Proteomes" id="UP000887580">
    <property type="component" value="Unplaced"/>
</dbReference>